<dbReference type="EMBL" id="JAOB01000023">
    <property type="protein sequence ID" value="EUA65918.1"/>
    <property type="molecule type" value="Genomic_DNA"/>
</dbReference>
<evidence type="ECO:0000256" key="1">
    <source>
        <dbReference type="SAM" id="MobiDB-lite"/>
    </source>
</evidence>
<feature type="compositionally biased region" description="Low complexity" evidence="1">
    <location>
        <begin position="55"/>
        <end position="71"/>
    </location>
</feature>
<organism evidence="2">
    <name type="scientific">Mycobacterium xenopi 4042</name>
    <dbReference type="NCBI Taxonomy" id="1299334"/>
    <lineage>
        <taxon>Bacteria</taxon>
        <taxon>Bacillati</taxon>
        <taxon>Actinomycetota</taxon>
        <taxon>Actinomycetes</taxon>
        <taxon>Mycobacteriales</taxon>
        <taxon>Mycobacteriaceae</taxon>
        <taxon>Mycobacterium</taxon>
    </lineage>
</organism>
<feature type="compositionally biased region" description="Polar residues" evidence="1">
    <location>
        <begin position="14"/>
        <end position="29"/>
    </location>
</feature>
<protein>
    <submittedName>
        <fullName evidence="2">Uncharacterized protein</fullName>
    </submittedName>
</protein>
<proteinExistence type="predicted"/>
<dbReference type="AlphaFoldDB" id="X8DDV6"/>
<comment type="caution">
    <text evidence="2">The sequence shown here is derived from an EMBL/GenBank/DDBJ whole genome shotgun (WGS) entry which is preliminary data.</text>
</comment>
<evidence type="ECO:0000313" key="2">
    <source>
        <dbReference type="EMBL" id="EUA65918.1"/>
    </source>
</evidence>
<feature type="region of interest" description="Disordered" evidence="1">
    <location>
        <begin position="1"/>
        <end position="79"/>
    </location>
</feature>
<accession>X8DDV6</accession>
<name>X8DDV6_MYCXE</name>
<reference evidence="2" key="1">
    <citation type="submission" date="2014-01" db="EMBL/GenBank/DDBJ databases">
        <authorList>
            <person name="Brown-Elliot B."/>
            <person name="Wallace R."/>
            <person name="Lenaerts A."/>
            <person name="Ordway D."/>
            <person name="DeGroote M.A."/>
            <person name="Parker T."/>
            <person name="Sizemore C."/>
            <person name="Tallon L.J."/>
            <person name="Sadzewicz L.K."/>
            <person name="Sengamalay N."/>
            <person name="Fraser C.M."/>
            <person name="Hine E."/>
            <person name="Shefchek K.A."/>
            <person name="Das S.P."/>
            <person name="Tettelin H."/>
        </authorList>
    </citation>
    <scope>NUCLEOTIDE SEQUENCE [LARGE SCALE GENOMIC DNA]</scope>
    <source>
        <strain evidence="2">4042</strain>
    </source>
</reference>
<sequence>MDDRRLGDGARASDSISSAAETCEGSCQATVIPAARRRPQPTASGKARSATSPTVSVAAVISRSSGRSAGSPRLHRAAT</sequence>
<gene>
    <name evidence="2" type="ORF">I553_0061</name>
</gene>